<proteinExistence type="predicted"/>
<protein>
    <submittedName>
        <fullName evidence="1">Uncharacterized protein</fullName>
    </submittedName>
</protein>
<name>A0A2S7N116_9BACI</name>
<comment type="caution">
    <text evidence="1">The sequence shown here is derived from an EMBL/GenBank/DDBJ whole genome shotgun (WGS) entry which is preliminary data.</text>
</comment>
<sequence>MGKNHFHVLYTAIPGHTEADYWAHPHPSINCQKGLTILEDGTYMIIEQRKWVEQESIGYLITKDEALNEILQAGNLTLLEQPSFKELKDLYLKRTRPQ</sequence>
<dbReference type="Proteomes" id="UP000239663">
    <property type="component" value="Unassembled WGS sequence"/>
</dbReference>
<evidence type="ECO:0000313" key="1">
    <source>
        <dbReference type="EMBL" id="PQD95675.1"/>
    </source>
</evidence>
<dbReference type="AlphaFoldDB" id="A0A2S7N116"/>
<keyword evidence="2" id="KW-1185">Reference proteome</keyword>
<dbReference type="EMBL" id="PKOZ01000003">
    <property type="protein sequence ID" value="PQD95675.1"/>
    <property type="molecule type" value="Genomic_DNA"/>
</dbReference>
<gene>
    <name evidence="1" type="ORF">CYL18_07215</name>
</gene>
<dbReference type="OrthoDB" id="2969523at2"/>
<evidence type="ECO:0000313" key="2">
    <source>
        <dbReference type="Proteomes" id="UP000239663"/>
    </source>
</evidence>
<accession>A0A2S7N116</accession>
<dbReference type="RefSeq" id="WP_104848822.1">
    <property type="nucleotide sequence ID" value="NZ_PKOZ01000003.1"/>
</dbReference>
<organism evidence="1 2">
    <name type="scientific">Pradoshia eiseniae</name>
    <dbReference type="NCBI Taxonomy" id="2064768"/>
    <lineage>
        <taxon>Bacteria</taxon>
        <taxon>Bacillati</taxon>
        <taxon>Bacillota</taxon>
        <taxon>Bacilli</taxon>
        <taxon>Bacillales</taxon>
        <taxon>Bacillaceae</taxon>
        <taxon>Pradoshia</taxon>
    </lineage>
</organism>
<reference evidence="1 2" key="1">
    <citation type="submission" date="2017-12" db="EMBL/GenBank/DDBJ databases">
        <title>Taxonomic description and draft genome of Pradoshia cofamensis Gen. nov., sp. nov., a thermotolerant bacillale isolated from anterior gut of earthworm Eisenia fetida.</title>
        <authorList>
            <person name="Saha T."/>
            <person name="Chakraborty R."/>
        </authorList>
    </citation>
    <scope>NUCLEOTIDE SEQUENCE [LARGE SCALE GENOMIC DNA]</scope>
    <source>
        <strain evidence="1 2">EAG3</strain>
    </source>
</reference>